<name>A0A517P0L8_9BACT</name>
<dbReference type="RefSeq" id="WP_145420739.1">
    <property type="nucleotide sequence ID" value="NZ_CP036526.1"/>
</dbReference>
<organism evidence="2 3">
    <name type="scientific">Stieleria marina</name>
    <dbReference type="NCBI Taxonomy" id="1930275"/>
    <lineage>
        <taxon>Bacteria</taxon>
        <taxon>Pseudomonadati</taxon>
        <taxon>Planctomycetota</taxon>
        <taxon>Planctomycetia</taxon>
        <taxon>Pirellulales</taxon>
        <taxon>Pirellulaceae</taxon>
        <taxon>Stieleria</taxon>
    </lineage>
</organism>
<feature type="region of interest" description="Disordered" evidence="1">
    <location>
        <begin position="43"/>
        <end position="68"/>
    </location>
</feature>
<sequence>MGQLNDVGEADGWRCWLCDEPVDRDMPPNDPRAATLDKCITKARAKKKKQDKKHVPPERLAHKACNTGKGANDPVVPWAEHLIVVDPAPIIAAAERLERKGGREAMARCPTQEDADMVAAWLIDRLSRLAPNLEVRTEIASTGGQYLVSLRT</sequence>
<gene>
    <name evidence="2" type="ORF">K239x_49370</name>
</gene>
<accession>A0A517P0L8</accession>
<evidence type="ECO:0000313" key="3">
    <source>
        <dbReference type="Proteomes" id="UP000319817"/>
    </source>
</evidence>
<reference evidence="2 3" key="1">
    <citation type="submission" date="2019-02" db="EMBL/GenBank/DDBJ databases">
        <title>Deep-cultivation of Planctomycetes and their phenomic and genomic characterization uncovers novel biology.</title>
        <authorList>
            <person name="Wiegand S."/>
            <person name="Jogler M."/>
            <person name="Boedeker C."/>
            <person name="Pinto D."/>
            <person name="Vollmers J."/>
            <person name="Rivas-Marin E."/>
            <person name="Kohn T."/>
            <person name="Peeters S.H."/>
            <person name="Heuer A."/>
            <person name="Rast P."/>
            <person name="Oberbeckmann S."/>
            <person name="Bunk B."/>
            <person name="Jeske O."/>
            <person name="Meyerdierks A."/>
            <person name="Storesund J.E."/>
            <person name="Kallscheuer N."/>
            <person name="Luecker S."/>
            <person name="Lage O.M."/>
            <person name="Pohl T."/>
            <person name="Merkel B.J."/>
            <person name="Hornburger P."/>
            <person name="Mueller R.-W."/>
            <person name="Bruemmer F."/>
            <person name="Labrenz M."/>
            <person name="Spormann A.M."/>
            <person name="Op den Camp H."/>
            <person name="Overmann J."/>
            <person name="Amann R."/>
            <person name="Jetten M.S.M."/>
            <person name="Mascher T."/>
            <person name="Medema M.H."/>
            <person name="Devos D.P."/>
            <person name="Kaster A.-K."/>
            <person name="Ovreas L."/>
            <person name="Rohde M."/>
            <person name="Galperin M.Y."/>
            <person name="Jogler C."/>
        </authorList>
    </citation>
    <scope>NUCLEOTIDE SEQUENCE [LARGE SCALE GENOMIC DNA]</scope>
    <source>
        <strain evidence="2 3">K23_9</strain>
    </source>
</reference>
<feature type="compositionally biased region" description="Basic residues" evidence="1">
    <location>
        <begin position="43"/>
        <end position="52"/>
    </location>
</feature>
<protein>
    <submittedName>
        <fullName evidence="2">Uncharacterized protein</fullName>
    </submittedName>
</protein>
<proteinExistence type="predicted"/>
<dbReference type="AlphaFoldDB" id="A0A517P0L8"/>
<dbReference type="Proteomes" id="UP000319817">
    <property type="component" value="Chromosome"/>
</dbReference>
<evidence type="ECO:0000313" key="2">
    <source>
        <dbReference type="EMBL" id="QDT12922.1"/>
    </source>
</evidence>
<dbReference type="EMBL" id="CP036526">
    <property type="protein sequence ID" value="QDT12922.1"/>
    <property type="molecule type" value="Genomic_DNA"/>
</dbReference>
<keyword evidence="3" id="KW-1185">Reference proteome</keyword>
<dbReference type="OrthoDB" id="268590at2"/>
<evidence type="ECO:0000256" key="1">
    <source>
        <dbReference type="SAM" id="MobiDB-lite"/>
    </source>
</evidence>